<protein>
    <submittedName>
        <fullName evidence="2">Uncharacterized protein</fullName>
    </submittedName>
</protein>
<dbReference type="RefSeq" id="WP_052856885.1">
    <property type="nucleotide sequence ID" value="NZ_NDXL01000001.1"/>
</dbReference>
<evidence type="ECO:0000256" key="1">
    <source>
        <dbReference type="SAM" id="MobiDB-lite"/>
    </source>
</evidence>
<dbReference type="GeneID" id="97375105"/>
<organism evidence="2 3">
    <name type="scientific">Streptomyces kasugaensis</name>
    <dbReference type="NCBI Taxonomy" id="1946"/>
    <lineage>
        <taxon>Bacteria</taxon>
        <taxon>Bacillati</taxon>
        <taxon>Actinomycetota</taxon>
        <taxon>Actinomycetes</taxon>
        <taxon>Kitasatosporales</taxon>
        <taxon>Streptomycetaceae</taxon>
        <taxon>Streptomyces</taxon>
    </lineage>
</organism>
<dbReference type="Proteomes" id="UP000292452">
    <property type="component" value="Unassembled WGS sequence"/>
</dbReference>
<proteinExistence type="predicted"/>
<name>A0A4Q9HL96_STRKA</name>
<sequence>MEPSTGPDTGPNQRRISVVQLICHAYGLSDVSEITVEHIHRYVTERRLAETGTHHVRDRLRPRIPRPRAPGDMT</sequence>
<accession>A0A4Q9HL96</accession>
<comment type="caution">
    <text evidence="2">The sequence shown here is derived from an EMBL/GenBank/DDBJ whole genome shotgun (WGS) entry which is preliminary data.</text>
</comment>
<feature type="compositionally biased region" description="Basic and acidic residues" evidence="1">
    <location>
        <begin position="51"/>
        <end position="61"/>
    </location>
</feature>
<feature type="region of interest" description="Disordered" evidence="1">
    <location>
        <begin position="51"/>
        <end position="74"/>
    </location>
</feature>
<gene>
    <name evidence="2" type="ORF">EYS09_32910</name>
</gene>
<evidence type="ECO:0000313" key="2">
    <source>
        <dbReference type="EMBL" id="TBO55498.1"/>
    </source>
</evidence>
<dbReference type="OrthoDB" id="4326763at2"/>
<dbReference type="EMBL" id="SIXH01000497">
    <property type="protein sequence ID" value="TBO55498.1"/>
    <property type="molecule type" value="Genomic_DNA"/>
</dbReference>
<reference evidence="2 3" key="1">
    <citation type="submission" date="2019-02" db="EMBL/GenBank/DDBJ databases">
        <title>Draft Genome Sequence of Streptomyces sp. AM-2504, identified by 16S rRNA comparative analysis as a Streptomyces Kasugaensis strain.</title>
        <authorList>
            <person name="Napolioni V."/>
            <person name="Giuliodori A.M."/>
            <person name="Spurio R."/>
            <person name="Fabbretti A."/>
        </authorList>
    </citation>
    <scope>NUCLEOTIDE SEQUENCE [LARGE SCALE GENOMIC DNA]</scope>
    <source>
        <strain evidence="2 3">AM-2504</strain>
    </source>
</reference>
<keyword evidence="3" id="KW-1185">Reference proteome</keyword>
<evidence type="ECO:0000313" key="3">
    <source>
        <dbReference type="Proteomes" id="UP000292452"/>
    </source>
</evidence>
<dbReference type="AlphaFoldDB" id="A0A4Q9HL96"/>